<keyword evidence="2" id="KW-0812">Transmembrane</keyword>
<dbReference type="InterPro" id="IPR014112">
    <property type="entry name" value="TraQ_proteobacteria"/>
</dbReference>
<keyword evidence="2" id="KW-1133">Transmembrane helix</keyword>
<feature type="region of interest" description="Disordered" evidence="1">
    <location>
        <begin position="75"/>
        <end position="105"/>
    </location>
</feature>
<keyword evidence="2" id="KW-0472">Membrane</keyword>
<feature type="transmembrane region" description="Helical" evidence="2">
    <location>
        <begin position="39"/>
        <end position="57"/>
    </location>
</feature>
<dbReference type="PROSITE" id="PS51257">
    <property type="entry name" value="PROKAR_LIPOPROTEIN"/>
    <property type="match status" value="1"/>
</dbReference>
<gene>
    <name evidence="3" type="primary">traQ</name>
    <name evidence="3" type="ORF">NCTC11214_00050</name>
</gene>
<evidence type="ECO:0000256" key="1">
    <source>
        <dbReference type="SAM" id="MobiDB-lite"/>
    </source>
</evidence>
<evidence type="ECO:0000313" key="4">
    <source>
        <dbReference type="Proteomes" id="UP000281391"/>
    </source>
</evidence>
<feature type="compositionally biased region" description="Basic and acidic residues" evidence="1">
    <location>
        <begin position="75"/>
        <end position="87"/>
    </location>
</feature>
<protein>
    <submittedName>
        <fullName evidence="3">Conjugal transfer pilin chaperone TraQ</fullName>
    </submittedName>
</protein>
<dbReference type="Pfam" id="PF09679">
    <property type="entry name" value="TraQ"/>
    <property type="match status" value="1"/>
</dbReference>
<dbReference type="KEGG" id="sof:NCTC11214_00050"/>
<organism evidence="3 4">
    <name type="scientific">Serratia odorifera</name>
    <dbReference type="NCBI Taxonomy" id="618"/>
    <lineage>
        <taxon>Bacteria</taxon>
        <taxon>Pseudomonadati</taxon>
        <taxon>Pseudomonadota</taxon>
        <taxon>Gammaproteobacteria</taxon>
        <taxon>Enterobacterales</taxon>
        <taxon>Yersiniaceae</taxon>
        <taxon>Serratia</taxon>
    </lineage>
</organism>
<proteinExistence type="predicted"/>
<evidence type="ECO:0000256" key="2">
    <source>
        <dbReference type="SAM" id="Phobius"/>
    </source>
</evidence>
<dbReference type="EMBL" id="LR134117">
    <property type="protein sequence ID" value="VDZ51135.1"/>
    <property type="molecule type" value="Genomic_DNA"/>
</dbReference>
<name>A0A3S4E309_SEROD</name>
<dbReference type="AlphaFoldDB" id="A0A3S4E309"/>
<sequence>MRKFKFPALDVTGMWLVGLGFWCNMVAGCVYSLPEFAWGLAKVLAVGLVLIGGYRILDAIATRVADERLAPEKDAYRAQHGVTHPESEPGVQDDAPQEDKHATTP</sequence>
<dbReference type="RefSeq" id="WP_004966191.1">
    <property type="nucleotide sequence ID" value="NZ_LR134117.1"/>
</dbReference>
<dbReference type="Proteomes" id="UP000281391">
    <property type="component" value="Chromosome"/>
</dbReference>
<reference evidence="3 4" key="1">
    <citation type="submission" date="2018-12" db="EMBL/GenBank/DDBJ databases">
        <authorList>
            <consortium name="Pathogen Informatics"/>
        </authorList>
    </citation>
    <scope>NUCLEOTIDE SEQUENCE [LARGE SCALE GENOMIC DNA]</scope>
    <source>
        <strain evidence="3 4">NCTC11214</strain>
    </source>
</reference>
<evidence type="ECO:0000313" key="3">
    <source>
        <dbReference type="EMBL" id="VDZ51135.1"/>
    </source>
</evidence>
<feature type="transmembrane region" description="Helical" evidence="2">
    <location>
        <begin position="12"/>
        <end position="33"/>
    </location>
</feature>
<accession>A0A3S4E309</accession>